<feature type="compositionally biased region" description="Basic residues" evidence="1">
    <location>
        <begin position="94"/>
        <end position="105"/>
    </location>
</feature>
<feature type="compositionally biased region" description="Basic and acidic residues" evidence="1">
    <location>
        <begin position="10"/>
        <end position="29"/>
    </location>
</feature>
<feature type="region of interest" description="Disordered" evidence="1">
    <location>
        <begin position="61"/>
        <end position="111"/>
    </location>
</feature>
<evidence type="ECO:0000256" key="1">
    <source>
        <dbReference type="SAM" id="MobiDB-lite"/>
    </source>
</evidence>
<reference evidence="2" key="1">
    <citation type="submission" date="2023-02" db="EMBL/GenBank/DDBJ databases">
        <title>Colletotrichum kahawae CIFC_Que2 genome sequencing and assembly.</title>
        <authorList>
            <person name="Baroncelli R."/>
        </authorList>
    </citation>
    <scope>NUCLEOTIDE SEQUENCE</scope>
    <source>
        <strain evidence="2">CIFC_Que2</strain>
    </source>
</reference>
<sequence length="134" mass="15557">MTAHSRSRRIRDSRTMQSTRRDPFLKKSLAENATRPESGWKSDAYWRSPWRHRLSLRLRRRLAGREGTRRRRQRRPRRTSRGGNGGVLNLGSGKRLRMKRSKSRRGSAFCACGGRGRSLEERLPWSLALAGARD</sequence>
<organism evidence="2 3">
    <name type="scientific">Colletotrichum kahawae</name>
    <name type="common">Coffee berry disease fungus</name>
    <dbReference type="NCBI Taxonomy" id="34407"/>
    <lineage>
        <taxon>Eukaryota</taxon>
        <taxon>Fungi</taxon>
        <taxon>Dikarya</taxon>
        <taxon>Ascomycota</taxon>
        <taxon>Pezizomycotina</taxon>
        <taxon>Sordariomycetes</taxon>
        <taxon>Hypocreomycetidae</taxon>
        <taxon>Glomerellales</taxon>
        <taxon>Glomerellaceae</taxon>
        <taxon>Colletotrichum</taxon>
        <taxon>Colletotrichum gloeosporioides species complex</taxon>
    </lineage>
</organism>
<feature type="region of interest" description="Disordered" evidence="1">
    <location>
        <begin position="1"/>
        <end position="42"/>
    </location>
</feature>
<comment type="caution">
    <text evidence="2">The sequence shown here is derived from an EMBL/GenBank/DDBJ whole genome shotgun (WGS) entry which is preliminary data.</text>
</comment>
<protein>
    <submittedName>
        <fullName evidence="2">Uncharacterized protein</fullName>
    </submittedName>
</protein>
<dbReference type="EMBL" id="VYYT01000060">
    <property type="protein sequence ID" value="KAK2773011.1"/>
    <property type="molecule type" value="Genomic_DNA"/>
</dbReference>
<evidence type="ECO:0000313" key="2">
    <source>
        <dbReference type="EMBL" id="KAK2773011.1"/>
    </source>
</evidence>
<name>A0AAD9YPA3_COLKA</name>
<keyword evidence="3" id="KW-1185">Reference proteome</keyword>
<dbReference type="AlphaFoldDB" id="A0AAD9YPA3"/>
<accession>A0AAD9YPA3</accession>
<dbReference type="Proteomes" id="UP001281614">
    <property type="component" value="Unassembled WGS sequence"/>
</dbReference>
<evidence type="ECO:0000313" key="3">
    <source>
        <dbReference type="Proteomes" id="UP001281614"/>
    </source>
</evidence>
<proteinExistence type="predicted"/>
<gene>
    <name evidence="2" type="ORF">CKAH01_13675</name>
</gene>
<feature type="compositionally biased region" description="Basic residues" evidence="1">
    <location>
        <begin position="61"/>
        <end position="80"/>
    </location>
</feature>